<dbReference type="InterPro" id="IPR021354">
    <property type="entry name" value="DUF2975"/>
</dbReference>
<organism evidence="2 3">
    <name type="scientific">Nocardioides gansuensis</name>
    <dbReference type="NCBI Taxonomy" id="2138300"/>
    <lineage>
        <taxon>Bacteria</taxon>
        <taxon>Bacillati</taxon>
        <taxon>Actinomycetota</taxon>
        <taxon>Actinomycetes</taxon>
        <taxon>Propionibacteriales</taxon>
        <taxon>Nocardioidaceae</taxon>
        <taxon>Nocardioides</taxon>
    </lineage>
</organism>
<dbReference type="Proteomes" id="UP000246018">
    <property type="component" value="Unassembled WGS sequence"/>
</dbReference>
<keyword evidence="1" id="KW-1133">Transmembrane helix</keyword>
<evidence type="ECO:0000256" key="1">
    <source>
        <dbReference type="SAM" id="Phobius"/>
    </source>
</evidence>
<feature type="transmembrane region" description="Helical" evidence="1">
    <location>
        <begin position="42"/>
        <end position="65"/>
    </location>
</feature>
<comment type="caution">
    <text evidence="2">The sequence shown here is derived from an EMBL/GenBank/DDBJ whole genome shotgun (WGS) entry which is preliminary data.</text>
</comment>
<feature type="transmembrane region" description="Helical" evidence="1">
    <location>
        <begin position="111"/>
        <end position="135"/>
    </location>
</feature>
<proteinExistence type="predicted"/>
<gene>
    <name evidence="2" type="ORF">DDE18_01945</name>
</gene>
<dbReference type="EMBL" id="QDGZ01000001">
    <property type="protein sequence ID" value="PVG84403.1"/>
    <property type="molecule type" value="Genomic_DNA"/>
</dbReference>
<keyword evidence="1" id="KW-0812">Transmembrane</keyword>
<accession>A0A2T8FFB4</accession>
<protein>
    <submittedName>
        <fullName evidence="2">DUF2975 domain-containing protein</fullName>
    </submittedName>
</protein>
<dbReference type="RefSeq" id="WP_116570534.1">
    <property type="nucleotide sequence ID" value="NZ_QDGZ01000001.1"/>
</dbReference>
<sequence length="163" mass="16510">METLTHLALRSVLAVVLAGSLVVQVMIGPAPAGDLEGSPLRVPILVILGLGVLCIQVVTVCAWQLQTLVRRGSAISRAALRYLDAIVGAAAAACLLALAFAVTLAPGEDVAPGIVLLICGVGAIVTGFGLLVLLLRLQLGGAIARQSHGGAGQSPTGPRLTRR</sequence>
<feature type="transmembrane region" description="Helical" evidence="1">
    <location>
        <begin position="85"/>
        <end position="105"/>
    </location>
</feature>
<evidence type="ECO:0000313" key="2">
    <source>
        <dbReference type="EMBL" id="PVG84403.1"/>
    </source>
</evidence>
<keyword evidence="3" id="KW-1185">Reference proteome</keyword>
<evidence type="ECO:0000313" key="3">
    <source>
        <dbReference type="Proteomes" id="UP000246018"/>
    </source>
</evidence>
<dbReference type="AlphaFoldDB" id="A0A2T8FFB4"/>
<reference evidence="2 3" key="1">
    <citation type="submission" date="2018-04" db="EMBL/GenBank/DDBJ databases">
        <title>Genome of Nocardioides gansuensis WSJ-1.</title>
        <authorList>
            <person name="Wu S."/>
            <person name="Wang G."/>
        </authorList>
    </citation>
    <scope>NUCLEOTIDE SEQUENCE [LARGE SCALE GENOMIC DNA]</scope>
    <source>
        <strain evidence="2 3">WSJ-1</strain>
    </source>
</reference>
<keyword evidence="1" id="KW-0472">Membrane</keyword>
<name>A0A2T8FFB4_9ACTN</name>
<dbReference type="Pfam" id="PF11188">
    <property type="entry name" value="DUF2975"/>
    <property type="match status" value="1"/>
</dbReference>